<feature type="transmembrane region" description="Helical" evidence="1">
    <location>
        <begin position="74"/>
        <end position="97"/>
    </location>
</feature>
<proteinExistence type="predicted"/>
<sequence>MDRPREPAVDARLLALVGLATLLSIGHHVDHLIRGNHVGWPVTPAVNAFTFSLGVYPVIATGLLLTLRGRAGARYWFAVAAGGLGLLGAIHLGPWAIEPPGDIIGPYAPSPVGYLAFAWLLALLAVLCLTVVVAAAAWRSRSPA</sequence>
<dbReference type="GeneID" id="79268593"/>
<feature type="transmembrane region" description="Helical" evidence="1">
    <location>
        <begin position="45"/>
        <end position="67"/>
    </location>
</feature>
<dbReference type="AlphaFoldDB" id="A0ABD5WVK9"/>
<feature type="transmembrane region" description="Helical" evidence="1">
    <location>
        <begin position="117"/>
        <end position="138"/>
    </location>
</feature>
<accession>A0ABD5WVK9</accession>
<dbReference type="Proteomes" id="UP001596388">
    <property type="component" value="Unassembled WGS sequence"/>
</dbReference>
<keyword evidence="1" id="KW-1133">Transmembrane helix</keyword>
<comment type="caution">
    <text evidence="2">The sequence shown here is derived from an EMBL/GenBank/DDBJ whole genome shotgun (WGS) entry which is preliminary data.</text>
</comment>
<keyword evidence="1" id="KW-0472">Membrane</keyword>
<evidence type="ECO:0000313" key="2">
    <source>
        <dbReference type="EMBL" id="MFC7097495.1"/>
    </source>
</evidence>
<name>A0ABD5WVK9_9EURY</name>
<gene>
    <name evidence="2" type="ORF">ACFQKD_09280</name>
</gene>
<evidence type="ECO:0000313" key="3">
    <source>
        <dbReference type="Proteomes" id="UP001596388"/>
    </source>
</evidence>
<keyword evidence="3" id="KW-1185">Reference proteome</keyword>
<evidence type="ECO:0000256" key="1">
    <source>
        <dbReference type="SAM" id="Phobius"/>
    </source>
</evidence>
<reference evidence="2 3" key="1">
    <citation type="journal article" date="2019" name="Int. J. Syst. Evol. Microbiol.">
        <title>The Global Catalogue of Microorganisms (GCM) 10K type strain sequencing project: providing services to taxonomists for standard genome sequencing and annotation.</title>
        <authorList>
            <consortium name="The Broad Institute Genomics Platform"/>
            <consortium name="The Broad Institute Genome Sequencing Center for Infectious Disease"/>
            <person name="Wu L."/>
            <person name="Ma J."/>
        </authorList>
    </citation>
    <scope>NUCLEOTIDE SEQUENCE [LARGE SCALE GENOMIC DNA]</scope>
    <source>
        <strain evidence="2 3">DT55</strain>
    </source>
</reference>
<dbReference type="RefSeq" id="WP_276238019.1">
    <property type="nucleotide sequence ID" value="NZ_CP119989.1"/>
</dbReference>
<keyword evidence="1" id="KW-0812">Transmembrane</keyword>
<protein>
    <submittedName>
        <fullName evidence="2">Uncharacterized protein</fullName>
    </submittedName>
</protein>
<dbReference type="EMBL" id="JBHTAG010000003">
    <property type="protein sequence ID" value="MFC7097495.1"/>
    <property type="molecule type" value="Genomic_DNA"/>
</dbReference>
<organism evidence="2 3">
    <name type="scientific">Halobaculum marinum</name>
    <dbReference type="NCBI Taxonomy" id="3031996"/>
    <lineage>
        <taxon>Archaea</taxon>
        <taxon>Methanobacteriati</taxon>
        <taxon>Methanobacteriota</taxon>
        <taxon>Stenosarchaea group</taxon>
        <taxon>Halobacteria</taxon>
        <taxon>Halobacteriales</taxon>
        <taxon>Haloferacaceae</taxon>
        <taxon>Halobaculum</taxon>
    </lineage>
</organism>